<evidence type="ECO:0000313" key="1">
    <source>
        <dbReference type="EMBL" id="KAA6353386.1"/>
    </source>
</evidence>
<accession>A0A5J4T4Q4</accession>
<evidence type="ECO:0000313" key="2">
    <source>
        <dbReference type="Proteomes" id="UP000324800"/>
    </source>
</evidence>
<dbReference type="AlphaFoldDB" id="A0A5J4T4Q4"/>
<proteinExistence type="predicted"/>
<reference evidence="1 2" key="1">
    <citation type="submission" date="2019-03" db="EMBL/GenBank/DDBJ databases">
        <title>Single cell metagenomics reveals metabolic interactions within the superorganism composed of flagellate Streblomastix strix and complex community of Bacteroidetes bacteria on its surface.</title>
        <authorList>
            <person name="Treitli S.C."/>
            <person name="Kolisko M."/>
            <person name="Husnik F."/>
            <person name="Keeling P."/>
            <person name="Hampl V."/>
        </authorList>
    </citation>
    <scope>NUCLEOTIDE SEQUENCE [LARGE SCALE GENOMIC DNA]</scope>
    <source>
        <strain evidence="1">ST1C</strain>
    </source>
</reference>
<feature type="non-terminal residue" evidence="1">
    <location>
        <position position="1"/>
    </location>
</feature>
<organism evidence="1 2">
    <name type="scientific">Streblomastix strix</name>
    <dbReference type="NCBI Taxonomy" id="222440"/>
    <lineage>
        <taxon>Eukaryota</taxon>
        <taxon>Metamonada</taxon>
        <taxon>Preaxostyla</taxon>
        <taxon>Oxymonadida</taxon>
        <taxon>Streblomastigidae</taxon>
        <taxon>Streblomastix</taxon>
    </lineage>
</organism>
<dbReference type="Proteomes" id="UP000324800">
    <property type="component" value="Unassembled WGS sequence"/>
</dbReference>
<dbReference type="EMBL" id="SNRW01038214">
    <property type="protein sequence ID" value="KAA6353386.1"/>
    <property type="molecule type" value="Genomic_DNA"/>
</dbReference>
<protein>
    <submittedName>
        <fullName evidence="1">Uncharacterized protein</fullName>
    </submittedName>
</protein>
<name>A0A5J4T4Q4_9EUKA</name>
<gene>
    <name evidence="1" type="ORF">EZS28_051087</name>
</gene>
<sequence>ERCNDDDAERGKKLSGRR</sequence>
<comment type="caution">
    <text evidence="1">The sequence shown here is derived from an EMBL/GenBank/DDBJ whole genome shotgun (WGS) entry which is preliminary data.</text>
</comment>